<organism evidence="1 2">
    <name type="scientific">Cylindrotheca closterium</name>
    <dbReference type="NCBI Taxonomy" id="2856"/>
    <lineage>
        <taxon>Eukaryota</taxon>
        <taxon>Sar</taxon>
        <taxon>Stramenopiles</taxon>
        <taxon>Ochrophyta</taxon>
        <taxon>Bacillariophyta</taxon>
        <taxon>Bacillariophyceae</taxon>
        <taxon>Bacillariophycidae</taxon>
        <taxon>Bacillariales</taxon>
        <taxon>Bacillariaceae</taxon>
        <taxon>Cylindrotheca</taxon>
    </lineage>
</organism>
<evidence type="ECO:0000313" key="2">
    <source>
        <dbReference type="Proteomes" id="UP001295423"/>
    </source>
</evidence>
<dbReference type="PROSITE" id="PS51450">
    <property type="entry name" value="LRR"/>
    <property type="match status" value="1"/>
</dbReference>
<accession>A0AAD2CUM1</accession>
<dbReference type="Proteomes" id="UP001295423">
    <property type="component" value="Unassembled WGS sequence"/>
</dbReference>
<protein>
    <submittedName>
        <fullName evidence="1">Uncharacterized protein</fullName>
    </submittedName>
</protein>
<dbReference type="EMBL" id="CAKOGP040001335">
    <property type="protein sequence ID" value="CAJ1945262.1"/>
    <property type="molecule type" value="Genomic_DNA"/>
</dbReference>
<name>A0AAD2CUM1_9STRA</name>
<dbReference type="InterPro" id="IPR001611">
    <property type="entry name" value="Leu-rich_rpt"/>
</dbReference>
<keyword evidence="2" id="KW-1185">Reference proteome</keyword>
<reference evidence="1" key="1">
    <citation type="submission" date="2023-08" db="EMBL/GenBank/DDBJ databases">
        <authorList>
            <person name="Audoor S."/>
            <person name="Bilcke G."/>
        </authorList>
    </citation>
    <scope>NUCLEOTIDE SEQUENCE</scope>
</reference>
<comment type="caution">
    <text evidence="1">The sequence shown here is derived from an EMBL/GenBank/DDBJ whole genome shotgun (WGS) entry which is preliminary data.</text>
</comment>
<sequence length="493" mass="56078">MRVFILYSDSQGKLVEPICGSSGIPENAVTMEILCRRFFDRNENYYINGFSYDCQVFLNILKDHTKRMQNITLDLIEATMGPEYLALLIATFNKTNSLTLVDLMGDAGYTCLKSCFLQQDGPREIQFYPVKRISIDHARLLFEGLALSSTIESFVLSPPSGNLIFVDPDDAGHAFVAALGQNRSLKHIQLHSDHFQAVLRWQTFPEIFKTAILDTKVQSMDVRQASLVGQARISFETFQETLCQRDCSLEKLRMTAVAFWPPDDDVLMDDNDDAASEDSIIPNTSIKEFSLNEIGLDSPRIMETVSLLHSLVSLDLRGNSISTLSPLDPLLIGEYLTLQCLNLDENWIGEAEAVGFLRKLPQMTCLRHLSMSSNPFCWTRSYMEVLADVVWRNKSLEDIRFEVNDLCPELAAMYSQISVPLSWNRGGRRALMQVESSSTGTLPPNLWPMVLERATRICYYEYGDEWHKPSWESTQPDVVYWLLQKKILGEWLS</sequence>
<dbReference type="InterPro" id="IPR032675">
    <property type="entry name" value="LRR_dom_sf"/>
</dbReference>
<dbReference type="SUPFAM" id="SSF52047">
    <property type="entry name" value="RNI-like"/>
    <property type="match status" value="1"/>
</dbReference>
<proteinExistence type="predicted"/>
<evidence type="ECO:0000313" key="1">
    <source>
        <dbReference type="EMBL" id="CAJ1945262.1"/>
    </source>
</evidence>
<dbReference type="Gene3D" id="3.80.10.10">
    <property type="entry name" value="Ribonuclease Inhibitor"/>
    <property type="match status" value="1"/>
</dbReference>
<gene>
    <name evidence="1" type="ORF">CYCCA115_LOCUS9406</name>
</gene>
<dbReference type="AlphaFoldDB" id="A0AAD2CUM1"/>